<gene>
    <name evidence="2" type="ORF">BJF96_g7352</name>
</gene>
<evidence type="ECO:0000313" key="3">
    <source>
        <dbReference type="Proteomes" id="UP000236305"/>
    </source>
</evidence>
<reference evidence="2 3" key="1">
    <citation type="submission" date="2017-12" db="EMBL/GenBank/DDBJ databases">
        <title>Comparative genomics yields insights into virulence evolution of Verticillium dahliae.</title>
        <authorList>
            <person name="Fan R."/>
            <person name="Armitage A.D."/>
            <person name="Cascant-Lopez E."/>
            <person name="Sobczyk M."/>
            <person name="Cockerton H.M."/>
            <person name="Harrison R.J."/>
        </authorList>
    </citation>
    <scope>NUCLEOTIDE SEQUENCE [LARGE SCALE GENOMIC DNA]</scope>
    <source>
        <strain evidence="2 3">12008</strain>
    </source>
</reference>
<feature type="region of interest" description="Disordered" evidence="1">
    <location>
        <begin position="72"/>
        <end position="96"/>
    </location>
</feature>
<organism evidence="2 3">
    <name type="scientific">Verticillium dahliae</name>
    <name type="common">Verticillium wilt</name>
    <dbReference type="NCBI Taxonomy" id="27337"/>
    <lineage>
        <taxon>Eukaryota</taxon>
        <taxon>Fungi</taxon>
        <taxon>Dikarya</taxon>
        <taxon>Ascomycota</taxon>
        <taxon>Pezizomycotina</taxon>
        <taxon>Sordariomycetes</taxon>
        <taxon>Hypocreomycetidae</taxon>
        <taxon>Glomerellales</taxon>
        <taxon>Plectosphaerellaceae</taxon>
        <taxon>Verticillium</taxon>
    </lineage>
</organism>
<dbReference type="AlphaFoldDB" id="A0AA45AJ78"/>
<dbReference type="Proteomes" id="UP000236305">
    <property type="component" value="Unassembled WGS sequence"/>
</dbReference>
<protein>
    <submittedName>
        <fullName evidence="2">Uncharacterized protein</fullName>
    </submittedName>
</protein>
<comment type="caution">
    <text evidence="2">The sequence shown here is derived from an EMBL/GenBank/DDBJ whole genome shotgun (WGS) entry which is preliminary data.</text>
</comment>
<dbReference type="EMBL" id="MPSH01000027">
    <property type="protein sequence ID" value="PNH29392.1"/>
    <property type="molecule type" value="Genomic_DNA"/>
</dbReference>
<sequence length="96" mass="10656">MTALEIQLFLHLSDAMGTRQENTRRFDADGGSSFLLAKHERCVGTQPSCNSTCYARCTIFAEPKVLLQEDSVVRTPESSDDDAQLLWQKSDGVMDA</sequence>
<evidence type="ECO:0000313" key="2">
    <source>
        <dbReference type="EMBL" id="PNH29392.1"/>
    </source>
</evidence>
<accession>A0AA45AJ78</accession>
<evidence type="ECO:0000256" key="1">
    <source>
        <dbReference type="SAM" id="MobiDB-lite"/>
    </source>
</evidence>
<proteinExistence type="predicted"/>
<name>A0AA45AJ78_VERDA</name>